<feature type="region of interest" description="Disordered" evidence="5">
    <location>
        <begin position="282"/>
        <end position="307"/>
    </location>
</feature>
<evidence type="ECO:0000256" key="2">
    <source>
        <dbReference type="ARBA" id="ARBA00022670"/>
    </source>
</evidence>
<dbReference type="InterPro" id="IPR038765">
    <property type="entry name" value="Papain-like_cys_pep_sf"/>
</dbReference>
<dbReference type="PANTHER" id="PTHR46915">
    <property type="entry name" value="UBIQUITIN-LIKE PROTEASE 4-RELATED"/>
    <property type="match status" value="1"/>
</dbReference>
<feature type="compositionally biased region" description="Low complexity" evidence="5">
    <location>
        <begin position="1"/>
        <end position="18"/>
    </location>
</feature>
<keyword evidence="3" id="KW-0378">Hydrolase</keyword>
<keyword evidence="8" id="KW-1185">Reference proteome</keyword>
<evidence type="ECO:0000256" key="4">
    <source>
        <dbReference type="ARBA" id="ARBA00022807"/>
    </source>
</evidence>
<evidence type="ECO:0000313" key="7">
    <source>
        <dbReference type="EMBL" id="KEQ91418.1"/>
    </source>
</evidence>
<sequence>MEHSAASPSRAVSPRGSSNSKSPPREKRKLESFVAESGETWEFTERPVKKPRSSGPGSNTSTIASGSPPLTQRPSISATSPTRGKRSRDPSDQDADAQPPSPKRRMTSVNDLDGDHAAALRRADWLRSSRSRRQGVAASRSRSLSQSGLLGEFNAGSGAGQSAGYVELEELEELPDYESDEDLGQHADNTPEQVASFGVPAMTLPPASSFQEGQESRMPAVASIETDSGKKHPTGLLSGHLWTPDWSLKVALRVPSGSESEVDSPQLLRSKFGGFAQAAATIRHRSEAQQQLAREPGYTSTSASGPGLVAAVGTATTSTKGRLSPIRESSAEIVQAIKLQSTPSPVSESHDINATIPPMFELSPSAEQLPTMSPASLQSGIIDEPSQQLLSELENYASNSKNFYESQVKPEKVKVEDEYSTIVSAHETKSTETRAAANAANPTIPHQPQVAASGASIVNSRAVITPILPTLEYTEEELQHMMAIHATEGPGEDDFEVLRMLCDEYDGRMEIDDPETFNTAQDRIRKQRDEDIKKAKELSKARQKVEKHRSHIDEAPDEELTDEHESEEADDDDIYTDHLLASSPDGLQIEKLRLQTAVEHWKSPWPKPEDLPSNHWAQEARTFATNQAKASNAAEKHYWASRSIQAESYAKGEFKSARISNIHISLSLVDWKKSITTSEEEAAAFAEEISQITLTEEDPEAASKARLAAFLSQLPPDLDQSVTDILNKTNPRQAIVKSQEGNDLSRGDFATLLDSPNYRTGEPEGWLNDNIVNAFFTALCNGMNDKAGHTKGKVPPYTSYATGWYGSVVQKGVTAIERWSRRKGIKGDKLLQCKRIFFPVNPGNHWSLLVICPDIHTIEYLDSLDGGHSVNRKSAKYIKLGREWLKMELGDKYVEAEWNPVDRRSAIQNNGSDCGVFTCLNGLTSALELSNPAEEFGPEQIPHARRAMVSMLKLGGFSQHFEL</sequence>
<evidence type="ECO:0000256" key="3">
    <source>
        <dbReference type="ARBA" id="ARBA00022801"/>
    </source>
</evidence>
<dbReference type="OrthoDB" id="1939479at2759"/>
<keyword evidence="2" id="KW-0645">Protease</keyword>
<accession>A0A074Y0T7</accession>
<dbReference type="STRING" id="1043005.A0A074Y0T7"/>
<organism evidence="7 8">
    <name type="scientific">Aureobasidium subglaciale (strain EXF-2481)</name>
    <name type="common">Aureobasidium pullulans var. subglaciale</name>
    <dbReference type="NCBI Taxonomy" id="1043005"/>
    <lineage>
        <taxon>Eukaryota</taxon>
        <taxon>Fungi</taxon>
        <taxon>Dikarya</taxon>
        <taxon>Ascomycota</taxon>
        <taxon>Pezizomycotina</taxon>
        <taxon>Dothideomycetes</taxon>
        <taxon>Dothideomycetidae</taxon>
        <taxon>Dothideales</taxon>
        <taxon>Saccotheciaceae</taxon>
        <taxon>Aureobasidium</taxon>
    </lineage>
</organism>
<dbReference type="EMBL" id="KL584778">
    <property type="protein sequence ID" value="KEQ91418.1"/>
    <property type="molecule type" value="Genomic_DNA"/>
</dbReference>
<evidence type="ECO:0000256" key="1">
    <source>
        <dbReference type="ARBA" id="ARBA00005234"/>
    </source>
</evidence>
<feature type="compositionally biased region" description="Acidic residues" evidence="5">
    <location>
        <begin position="555"/>
        <end position="574"/>
    </location>
</feature>
<evidence type="ECO:0000313" key="8">
    <source>
        <dbReference type="Proteomes" id="UP000030641"/>
    </source>
</evidence>
<feature type="compositionally biased region" description="Acidic residues" evidence="5">
    <location>
        <begin position="167"/>
        <end position="182"/>
    </location>
</feature>
<feature type="region of interest" description="Disordered" evidence="5">
    <location>
        <begin position="536"/>
        <end position="579"/>
    </location>
</feature>
<feature type="region of interest" description="Disordered" evidence="5">
    <location>
        <begin position="1"/>
        <end position="216"/>
    </location>
</feature>
<dbReference type="Gene3D" id="3.40.395.10">
    <property type="entry name" value="Adenoviral Proteinase, Chain A"/>
    <property type="match status" value="1"/>
</dbReference>
<comment type="similarity">
    <text evidence="1">Belongs to the peptidase C48 family.</text>
</comment>
<dbReference type="InParanoid" id="A0A074Y0T7"/>
<keyword evidence="4" id="KW-0788">Thiol protease</keyword>
<dbReference type="Proteomes" id="UP000030641">
    <property type="component" value="Unassembled WGS sequence"/>
</dbReference>
<dbReference type="Pfam" id="PF02902">
    <property type="entry name" value="Peptidase_C48"/>
    <property type="match status" value="1"/>
</dbReference>
<feature type="compositionally biased region" description="Polar residues" evidence="5">
    <location>
        <begin position="288"/>
        <end position="304"/>
    </location>
</feature>
<dbReference type="GO" id="GO:0019783">
    <property type="term" value="F:ubiquitin-like protein peptidase activity"/>
    <property type="evidence" value="ECO:0007669"/>
    <property type="project" value="UniProtKB-ARBA"/>
</dbReference>
<feature type="compositionally biased region" description="Basic and acidic residues" evidence="5">
    <location>
        <begin position="113"/>
        <end position="127"/>
    </location>
</feature>
<dbReference type="AlphaFoldDB" id="A0A074Y0T7"/>
<evidence type="ECO:0000256" key="5">
    <source>
        <dbReference type="SAM" id="MobiDB-lite"/>
    </source>
</evidence>
<dbReference type="PANTHER" id="PTHR46915:SF2">
    <property type="entry name" value="UBIQUITIN-LIKE PROTEASE 4"/>
    <property type="match status" value="1"/>
</dbReference>
<proteinExistence type="inferred from homology"/>
<dbReference type="GO" id="GO:0008234">
    <property type="term" value="F:cysteine-type peptidase activity"/>
    <property type="evidence" value="ECO:0007669"/>
    <property type="project" value="UniProtKB-KW"/>
</dbReference>
<dbReference type="PROSITE" id="PS50600">
    <property type="entry name" value="ULP_PROTEASE"/>
    <property type="match status" value="1"/>
</dbReference>
<evidence type="ECO:0000259" key="6">
    <source>
        <dbReference type="PROSITE" id="PS50600"/>
    </source>
</evidence>
<protein>
    <recommendedName>
        <fullName evidence="6">Ubiquitin-like protease family profile domain-containing protein</fullName>
    </recommendedName>
</protein>
<dbReference type="SUPFAM" id="SSF54001">
    <property type="entry name" value="Cysteine proteinases"/>
    <property type="match status" value="1"/>
</dbReference>
<name>A0A074Y0T7_AURSE</name>
<gene>
    <name evidence="7" type="ORF">AUEXF2481DRAFT_33006</name>
</gene>
<reference evidence="7 8" key="1">
    <citation type="journal article" date="2014" name="BMC Genomics">
        <title>Genome sequencing of four Aureobasidium pullulans varieties: biotechnological potential, stress tolerance, and description of new species.</title>
        <authorList>
            <person name="Gostin Ar C."/>
            <person name="Ohm R.A."/>
            <person name="Kogej T."/>
            <person name="Sonjak S."/>
            <person name="Turk M."/>
            <person name="Zajc J."/>
            <person name="Zalar P."/>
            <person name="Grube M."/>
            <person name="Sun H."/>
            <person name="Han J."/>
            <person name="Sharma A."/>
            <person name="Chiniquy J."/>
            <person name="Ngan C.Y."/>
            <person name="Lipzen A."/>
            <person name="Barry K."/>
            <person name="Grigoriev I.V."/>
            <person name="Gunde-Cimerman N."/>
        </authorList>
    </citation>
    <scope>NUCLEOTIDE SEQUENCE [LARGE SCALE GENOMIC DNA]</scope>
    <source>
        <strain evidence="7 8">EXF-2481</strain>
    </source>
</reference>
<dbReference type="RefSeq" id="XP_013339918.1">
    <property type="nucleotide sequence ID" value="XM_013484464.1"/>
</dbReference>
<feature type="compositionally biased region" description="Low complexity" evidence="5">
    <location>
        <begin position="139"/>
        <end position="151"/>
    </location>
</feature>
<dbReference type="InterPro" id="IPR003653">
    <property type="entry name" value="Peptidase_C48_C"/>
</dbReference>
<dbReference type="GO" id="GO:0016926">
    <property type="term" value="P:protein desumoylation"/>
    <property type="evidence" value="ECO:0007669"/>
    <property type="project" value="UniProtKB-ARBA"/>
</dbReference>
<feature type="domain" description="Ubiquitin-like protease family profile" evidence="6">
    <location>
        <begin position="742"/>
        <end position="925"/>
    </location>
</feature>
<feature type="compositionally biased region" description="Polar residues" evidence="5">
    <location>
        <begin position="55"/>
        <end position="82"/>
    </location>
</feature>
<dbReference type="GeneID" id="25364766"/>
<dbReference type="HOGENOM" id="CLU_307168_0_0_1"/>
<dbReference type="GO" id="GO:0006508">
    <property type="term" value="P:proteolysis"/>
    <property type="evidence" value="ECO:0007669"/>
    <property type="project" value="UniProtKB-KW"/>
</dbReference>